<gene>
    <name evidence="1" type="ORF">NEIELOOT_00349</name>
</gene>
<name>D4DMS4_NEIEG</name>
<protein>
    <submittedName>
        <fullName evidence="1">Uncharacterized protein</fullName>
    </submittedName>
</protein>
<dbReference type="EMBL" id="ADBF01000009">
    <property type="protein sequence ID" value="EFE50830.1"/>
    <property type="molecule type" value="Genomic_DNA"/>
</dbReference>
<evidence type="ECO:0000313" key="1">
    <source>
        <dbReference type="EMBL" id="EFE50830.1"/>
    </source>
</evidence>
<evidence type="ECO:0000313" key="2">
    <source>
        <dbReference type="Proteomes" id="UP000005536"/>
    </source>
</evidence>
<reference evidence="1 2" key="1">
    <citation type="submission" date="2010-02" db="EMBL/GenBank/DDBJ databases">
        <authorList>
            <person name="Weinstock G."/>
            <person name="Sodergren E."/>
            <person name="Clifton S."/>
            <person name="Fulton L."/>
            <person name="Fulton B."/>
            <person name="Courtney L."/>
            <person name="Fronick C."/>
            <person name="Harrison M."/>
            <person name="Strong C."/>
            <person name="Farmer C."/>
            <person name="Delahaunty K."/>
            <person name="Markovic C."/>
            <person name="Hall O."/>
            <person name="Minx P."/>
            <person name="Tomlinson C."/>
            <person name="Mitreva M."/>
            <person name="Nelson J."/>
            <person name="Hou S."/>
            <person name="Wollam A."/>
            <person name="Pepin K.H."/>
            <person name="Johnson M."/>
            <person name="Bhonagiri V."/>
            <person name="Zhang X."/>
            <person name="Suruliraj S."/>
            <person name="Warren W."/>
            <person name="Chinwalla A."/>
            <person name="Mardis E.R."/>
            <person name="Wilson R.K."/>
        </authorList>
    </citation>
    <scope>NUCLEOTIDE SEQUENCE [LARGE SCALE GENOMIC DNA]</scope>
    <source>
        <strain evidence="1 2">ATCC 29315</strain>
    </source>
</reference>
<accession>D4DMS4</accession>
<comment type="caution">
    <text evidence="1">The sequence shown here is derived from an EMBL/GenBank/DDBJ whole genome shotgun (WGS) entry which is preliminary data.</text>
</comment>
<dbReference type="AlphaFoldDB" id="D4DMS4"/>
<proteinExistence type="predicted"/>
<sequence length="71" mass="7645">MINLSVWFSDGLRSDLSVVQRVAYFLVGFVLAQGVYRPDGGGQPADKRELQYQADDAGDGAADGEELQPGQ</sequence>
<organism evidence="1 2">
    <name type="scientific">Neisseria elongata subsp. glycolytica ATCC 29315</name>
    <dbReference type="NCBI Taxonomy" id="546263"/>
    <lineage>
        <taxon>Bacteria</taxon>
        <taxon>Pseudomonadati</taxon>
        <taxon>Pseudomonadota</taxon>
        <taxon>Betaproteobacteria</taxon>
        <taxon>Neisseriales</taxon>
        <taxon>Neisseriaceae</taxon>
        <taxon>Neisseria</taxon>
    </lineage>
</organism>
<dbReference type="Proteomes" id="UP000005536">
    <property type="component" value="Unassembled WGS sequence"/>
</dbReference>